<accession>A0A834ADS4</accession>
<keyword evidence="1" id="KW-0812">Transmembrane</keyword>
<dbReference type="Proteomes" id="UP000664940">
    <property type="component" value="Unassembled WGS sequence"/>
</dbReference>
<proteinExistence type="predicted"/>
<keyword evidence="1" id="KW-0472">Membrane</keyword>
<gene>
    <name evidence="2" type="ORF">HJG60_010747</name>
</gene>
<dbReference type="AlphaFoldDB" id="A0A834ADS4"/>
<feature type="transmembrane region" description="Helical" evidence="1">
    <location>
        <begin position="91"/>
        <end position="110"/>
    </location>
</feature>
<reference evidence="2 3" key="1">
    <citation type="journal article" date="2020" name="Nature">
        <title>Six reference-quality genomes reveal evolution of bat adaptations.</title>
        <authorList>
            <person name="Jebb D."/>
            <person name="Huang Z."/>
            <person name="Pippel M."/>
            <person name="Hughes G.M."/>
            <person name="Lavrichenko K."/>
            <person name="Devanna P."/>
            <person name="Winkler S."/>
            <person name="Jermiin L.S."/>
            <person name="Skirmuntt E.C."/>
            <person name="Katzourakis A."/>
            <person name="Burkitt-Gray L."/>
            <person name="Ray D.A."/>
            <person name="Sullivan K.A.M."/>
            <person name="Roscito J.G."/>
            <person name="Kirilenko B.M."/>
            <person name="Davalos L.M."/>
            <person name="Corthals A.P."/>
            <person name="Power M.L."/>
            <person name="Jones G."/>
            <person name="Ransome R.D."/>
            <person name="Dechmann D.K.N."/>
            <person name="Locatelli A.G."/>
            <person name="Puechmaille S.J."/>
            <person name="Fedrigo O."/>
            <person name="Jarvis E.D."/>
            <person name="Hiller M."/>
            <person name="Vernes S.C."/>
            <person name="Myers E.W."/>
            <person name="Teeling E.C."/>
        </authorList>
    </citation>
    <scope>NUCLEOTIDE SEQUENCE [LARGE SCALE GENOMIC DNA]</scope>
    <source>
        <strain evidence="2">Bat1K_MPI-CBG_1</strain>
    </source>
</reference>
<comment type="caution">
    <text evidence="2">The sequence shown here is derived from an EMBL/GenBank/DDBJ whole genome shotgun (WGS) entry which is preliminary data.</text>
</comment>
<protein>
    <submittedName>
        <fullName evidence="2">Uncharacterized protein</fullName>
    </submittedName>
</protein>
<name>A0A834ADS4_9CHIR</name>
<organism evidence="2 3">
    <name type="scientific">Phyllostomus discolor</name>
    <name type="common">pale spear-nosed bat</name>
    <dbReference type="NCBI Taxonomy" id="89673"/>
    <lineage>
        <taxon>Eukaryota</taxon>
        <taxon>Metazoa</taxon>
        <taxon>Chordata</taxon>
        <taxon>Craniata</taxon>
        <taxon>Vertebrata</taxon>
        <taxon>Euteleostomi</taxon>
        <taxon>Mammalia</taxon>
        <taxon>Eutheria</taxon>
        <taxon>Laurasiatheria</taxon>
        <taxon>Chiroptera</taxon>
        <taxon>Yangochiroptera</taxon>
        <taxon>Phyllostomidae</taxon>
        <taxon>Phyllostominae</taxon>
        <taxon>Phyllostomus</taxon>
    </lineage>
</organism>
<evidence type="ECO:0000313" key="2">
    <source>
        <dbReference type="EMBL" id="KAF6109472.1"/>
    </source>
</evidence>
<evidence type="ECO:0000256" key="1">
    <source>
        <dbReference type="SAM" id="Phobius"/>
    </source>
</evidence>
<evidence type="ECO:0000313" key="3">
    <source>
        <dbReference type="Proteomes" id="UP000664940"/>
    </source>
</evidence>
<dbReference type="EMBL" id="JABVXQ010000005">
    <property type="protein sequence ID" value="KAF6109472.1"/>
    <property type="molecule type" value="Genomic_DNA"/>
</dbReference>
<keyword evidence="1" id="KW-1133">Transmembrane helix</keyword>
<sequence length="149" mass="17114">MVVRVLAIFTFSTFTVRWKRGDSVTLDSCRWCPGHSQQQRNGAQLDCINTGNVRVNSDMQMASRHLKRCPPSLIIREMQIRTTGSYPCMRVLRAVMMMMMMMMMMMLRWLEQGNWSHSALLAGMGNGTPTTESCVTAPQKHHTILQFHF</sequence>